<evidence type="ECO:0000256" key="1">
    <source>
        <dbReference type="SAM" id="Coils"/>
    </source>
</evidence>
<feature type="coiled-coil region" evidence="1">
    <location>
        <begin position="57"/>
        <end position="116"/>
    </location>
</feature>
<evidence type="ECO:0000313" key="2">
    <source>
        <dbReference type="EMBL" id="GIQ62135.1"/>
    </source>
</evidence>
<proteinExistence type="predicted"/>
<keyword evidence="3" id="KW-1185">Reference proteome</keyword>
<protein>
    <recommendedName>
        <fullName evidence="4">Ead/Ea22-like family protein</fullName>
    </recommendedName>
</protein>
<name>A0ABQ4N1T2_9BACL</name>
<evidence type="ECO:0000313" key="3">
    <source>
        <dbReference type="Proteomes" id="UP000680304"/>
    </source>
</evidence>
<dbReference type="EMBL" id="BOVJ01000021">
    <property type="protein sequence ID" value="GIQ62135.1"/>
    <property type="molecule type" value="Genomic_DNA"/>
</dbReference>
<reference evidence="2 3" key="1">
    <citation type="submission" date="2021-04" db="EMBL/GenBank/DDBJ databases">
        <title>Draft genome sequence of Paenibacillus cisolokensis, LC2-13A.</title>
        <authorList>
            <person name="Uke A."/>
            <person name="Chhe C."/>
            <person name="Baramee S."/>
            <person name="Kosugi A."/>
        </authorList>
    </citation>
    <scope>NUCLEOTIDE SEQUENCE [LARGE SCALE GENOMIC DNA]</scope>
    <source>
        <strain evidence="2 3">LC2-13A</strain>
    </source>
</reference>
<sequence length="162" mass="19483">MTDREKKLAEIRVKAEFLDGCESKIEVNLPDLSKDIRFLLSELERKDEVVREVYEGNTNMRDALQDAASEVKKLREEREKWEKEARLQYRLFNEYQDESREKIEQLRAERDKLIEGLRWYADEKNHELDESTRHWENVYSPYEMDGGQRAREILKEIGVTVE</sequence>
<dbReference type="Proteomes" id="UP000680304">
    <property type="component" value="Unassembled WGS sequence"/>
</dbReference>
<evidence type="ECO:0008006" key="4">
    <source>
        <dbReference type="Google" id="ProtNLM"/>
    </source>
</evidence>
<comment type="caution">
    <text evidence="2">The sequence shown here is derived from an EMBL/GenBank/DDBJ whole genome shotgun (WGS) entry which is preliminary data.</text>
</comment>
<organism evidence="2 3">
    <name type="scientific">Paenibacillus cisolokensis</name>
    <dbReference type="NCBI Taxonomy" id="1658519"/>
    <lineage>
        <taxon>Bacteria</taxon>
        <taxon>Bacillati</taxon>
        <taxon>Bacillota</taxon>
        <taxon>Bacilli</taxon>
        <taxon>Bacillales</taxon>
        <taxon>Paenibacillaceae</taxon>
        <taxon>Paenibacillus</taxon>
    </lineage>
</organism>
<accession>A0ABQ4N1T2</accession>
<keyword evidence="1" id="KW-0175">Coiled coil</keyword>
<gene>
    <name evidence="2" type="ORF">PACILC2_07030</name>
</gene>